<keyword evidence="4" id="KW-1185">Reference proteome</keyword>
<dbReference type="Pfam" id="PF03929">
    <property type="entry name" value="PepSY_TM"/>
    <property type="match status" value="1"/>
</dbReference>
<feature type="transmembrane region" description="Helical" evidence="2">
    <location>
        <begin position="38"/>
        <end position="60"/>
    </location>
</feature>
<keyword evidence="2" id="KW-1133">Transmembrane helix</keyword>
<comment type="caution">
    <text evidence="3">The sequence shown here is derived from an EMBL/GenBank/DDBJ whole genome shotgun (WGS) entry which is preliminary data.</text>
</comment>
<protein>
    <recommendedName>
        <fullName evidence="5">PepSY-associated TM helix</fullName>
    </recommendedName>
</protein>
<dbReference type="Proteomes" id="UP000317243">
    <property type="component" value="Unassembled WGS sequence"/>
</dbReference>
<feature type="region of interest" description="Disordered" evidence="1">
    <location>
        <begin position="1"/>
        <end position="24"/>
    </location>
</feature>
<dbReference type="InterPro" id="IPR032307">
    <property type="entry name" value="PepSY_TM-like_2"/>
</dbReference>
<gene>
    <name evidence="3" type="ORF">KOR42_53270</name>
</gene>
<dbReference type="EMBL" id="SIHI01000082">
    <property type="protein sequence ID" value="TWT35003.1"/>
    <property type="molecule type" value="Genomic_DNA"/>
</dbReference>
<dbReference type="InterPro" id="IPR005625">
    <property type="entry name" value="PepSY-ass_TM"/>
</dbReference>
<proteinExistence type="predicted"/>
<keyword evidence="2" id="KW-0472">Membrane</keyword>
<dbReference type="AlphaFoldDB" id="A0A5C5VAK4"/>
<feature type="transmembrane region" description="Helical" evidence="2">
    <location>
        <begin position="293"/>
        <end position="313"/>
    </location>
</feature>
<dbReference type="PANTHER" id="PTHR40115:SF1">
    <property type="entry name" value="INNER MEMBRANE PROTEIN WITH PEPSY TM HELIX"/>
    <property type="match status" value="1"/>
</dbReference>
<reference evidence="3 4" key="1">
    <citation type="submission" date="2019-02" db="EMBL/GenBank/DDBJ databases">
        <title>Deep-cultivation of Planctomycetes and their phenomic and genomic characterization uncovers novel biology.</title>
        <authorList>
            <person name="Wiegand S."/>
            <person name="Jogler M."/>
            <person name="Boedeker C."/>
            <person name="Pinto D."/>
            <person name="Vollmers J."/>
            <person name="Rivas-Marin E."/>
            <person name="Kohn T."/>
            <person name="Peeters S.H."/>
            <person name="Heuer A."/>
            <person name="Rast P."/>
            <person name="Oberbeckmann S."/>
            <person name="Bunk B."/>
            <person name="Jeske O."/>
            <person name="Meyerdierks A."/>
            <person name="Storesund J.E."/>
            <person name="Kallscheuer N."/>
            <person name="Luecker S."/>
            <person name="Lage O.M."/>
            <person name="Pohl T."/>
            <person name="Merkel B.J."/>
            <person name="Hornburger P."/>
            <person name="Mueller R.-W."/>
            <person name="Bruemmer F."/>
            <person name="Labrenz M."/>
            <person name="Spormann A.M."/>
            <person name="Op Den Camp H."/>
            <person name="Overmann J."/>
            <person name="Amann R."/>
            <person name="Jetten M.S.M."/>
            <person name="Mascher T."/>
            <person name="Medema M.H."/>
            <person name="Devos D.P."/>
            <person name="Kaster A.-K."/>
            <person name="Ovreas L."/>
            <person name="Rohde M."/>
            <person name="Galperin M.Y."/>
            <person name="Jogler C."/>
        </authorList>
    </citation>
    <scope>NUCLEOTIDE SEQUENCE [LARGE SCALE GENOMIC DNA]</scope>
    <source>
        <strain evidence="3 4">KOR42</strain>
    </source>
</reference>
<dbReference type="OrthoDB" id="213240at2"/>
<feature type="compositionally biased region" description="Polar residues" evidence="1">
    <location>
        <begin position="1"/>
        <end position="20"/>
    </location>
</feature>
<feature type="transmembrane region" description="Helical" evidence="2">
    <location>
        <begin position="263"/>
        <end position="286"/>
    </location>
</feature>
<evidence type="ECO:0000256" key="1">
    <source>
        <dbReference type="SAM" id="MobiDB-lite"/>
    </source>
</evidence>
<dbReference type="PANTHER" id="PTHR40115">
    <property type="entry name" value="INNER MEMBRANE PROTEIN WITH PEPSY TM HELIX"/>
    <property type="match status" value="1"/>
</dbReference>
<accession>A0A5C5VAK4</accession>
<evidence type="ECO:0000313" key="4">
    <source>
        <dbReference type="Proteomes" id="UP000317243"/>
    </source>
</evidence>
<evidence type="ECO:0000256" key="2">
    <source>
        <dbReference type="SAM" id="Phobius"/>
    </source>
</evidence>
<keyword evidence="2" id="KW-0812">Transmembrane</keyword>
<dbReference type="RefSeq" id="WP_146512558.1">
    <property type="nucleotide sequence ID" value="NZ_SIHI01000082.1"/>
</dbReference>
<evidence type="ECO:0000313" key="3">
    <source>
        <dbReference type="EMBL" id="TWT35003.1"/>
    </source>
</evidence>
<evidence type="ECO:0008006" key="5">
    <source>
        <dbReference type="Google" id="ProtNLM"/>
    </source>
</evidence>
<name>A0A5C5VAK4_9PLAN</name>
<organism evidence="3 4">
    <name type="scientific">Thalassoglobus neptunius</name>
    <dbReference type="NCBI Taxonomy" id="1938619"/>
    <lineage>
        <taxon>Bacteria</taxon>
        <taxon>Pseudomonadati</taxon>
        <taxon>Planctomycetota</taxon>
        <taxon>Planctomycetia</taxon>
        <taxon>Planctomycetales</taxon>
        <taxon>Planctomycetaceae</taxon>
        <taxon>Thalassoglobus</taxon>
    </lineage>
</organism>
<sequence>MQNPEQTSPEEASTAPTNGNARRPKRLSTRLMQLIRRIHLYSGLLLLPWVLLYGITGAMYNHQWLFSEVAMQPLSEEVIASTPMSEFPTPEGFAQQVVDSLQSAAPQSEILLAENPRAEYTGDLLFEVFASGERHVVHIDPITQESHLVTFPENPETPVPVLDDLQSFIKIDNDPHISALNSVRPLLDEAGIDSGNPKPFGWAKLNFLAIVDGKPARVTYVLKDGHVDVTHYNGDDGFTPRAFFLRLHTSHGQSPHWNGRSMWSLFVDTMAIAMVTWALSGVLMWWQIKRTRWIGAVLLLISIATATFMFISMQDFYATTKL</sequence>